<feature type="compositionally biased region" description="Low complexity" evidence="2">
    <location>
        <begin position="416"/>
        <end position="426"/>
    </location>
</feature>
<comment type="caution">
    <text evidence="4">The sequence shown here is derived from an EMBL/GenBank/DDBJ whole genome shotgun (WGS) entry which is preliminary data.</text>
</comment>
<dbReference type="GO" id="GO:0016491">
    <property type="term" value="F:oxidoreductase activity"/>
    <property type="evidence" value="ECO:0007669"/>
    <property type="project" value="UniProtKB-KW"/>
</dbReference>
<dbReference type="AlphaFoldDB" id="A0AAD5VIC9"/>
<feature type="compositionally biased region" description="Acidic residues" evidence="2">
    <location>
        <begin position="400"/>
        <end position="415"/>
    </location>
</feature>
<accession>A0AAD5VIC9</accession>
<dbReference type="InterPro" id="IPR005123">
    <property type="entry name" value="Oxoglu/Fe-dep_dioxygenase_dom"/>
</dbReference>
<keyword evidence="5" id="KW-1185">Reference proteome</keyword>
<feature type="region of interest" description="Disordered" evidence="2">
    <location>
        <begin position="400"/>
        <end position="426"/>
    </location>
</feature>
<keyword evidence="1" id="KW-0479">Metal-binding</keyword>
<dbReference type="PROSITE" id="PS51471">
    <property type="entry name" value="FE2OG_OXY"/>
    <property type="match status" value="1"/>
</dbReference>
<dbReference type="PANTHER" id="PTHR33099:SF7">
    <property type="entry name" value="MYND-TYPE DOMAIN-CONTAINING PROTEIN"/>
    <property type="match status" value="1"/>
</dbReference>
<evidence type="ECO:0000256" key="2">
    <source>
        <dbReference type="SAM" id="MobiDB-lite"/>
    </source>
</evidence>
<organism evidence="4 5">
    <name type="scientific">Leucocoprinus birnbaumii</name>
    <dbReference type="NCBI Taxonomy" id="56174"/>
    <lineage>
        <taxon>Eukaryota</taxon>
        <taxon>Fungi</taxon>
        <taxon>Dikarya</taxon>
        <taxon>Basidiomycota</taxon>
        <taxon>Agaricomycotina</taxon>
        <taxon>Agaricomycetes</taxon>
        <taxon>Agaricomycetidae</taxon>
        <taxon>Agaricales</taxon>
        <taxon>Agaricineae</taxon>
        <taxon>Agaricaceae</taxon>
        <taxon>Leucocoprinus</taxon>
    </lineage>
</organism>
<keyword evidence="1" id="KW-0560">Oxidoreductase</keyword>
<proteinExistence type="inferred from homology"/>
<name>A0AAD5VIC9_9AGAR</name>
<dbReference type="Gene3D" id="2.60.120.620">
    <property type="entry name" value="q2cbj1_9rhob like domain"/>
    <property type="match status" value="1"/>
</dbReference>
<sequence>MGHLGTVLNIGSISQADIDTLIDACEPAPFGRGPDSVLDDGYRKALKLDEKNLAWRFNPDSGDFIAQLAQRLCPWKHIDQGFRAEVTKLNVYTQGGFFKAHKDTPKSHQMFGSLVFTLQTPHTGGNLVLRHQDRSLNFDAPSLLNFAPKPAVAYVAFYSDVEHEVLEVTSGARITITFNLYYDSTRAPPILSTQRSHHTPLLPDNPVLRLLRRIIHDAGYDREWYHLGFSLEHQYPWSFTDDDPRGPAPLKNLKGTDMFLLRALEEVGLKPSLRYLYESEADSWGNQFDILLSEPILGRDACYGEAGQMAYLFRSDFDAQIVWRKGQSEETLRGIAKAQYERDPLKYSRNSVNVEWVTPPDRTFAESTPSQNLGNEPSHEVYYYSVCIVVDISDVDYDDVSDVSEVSDDSDDSEDSSVSSSSEKSS</sequence>
<dbReference type="Pfam" id="PF13640">
    <property type="entry name" value="2OG-FeII_Oxy_3"/>
    <property type="match status" value="1"/>
</dbReference>
<comment type="similarity">
    <text evidence="1">Belongs to the iron/ascorbate-dependent oxidoreductase family.</text>
</comment>
<dbReference type="Proteomes" id="UP001213000">
    <property type="component" value="Unassembled WGS sequence"/>
</dbReference>
<protein>
    <recommendedName>
        <fullName evidence="3">Fe2OG dioxygenase domain-containing protein</fullName>
    </recommendedName>
</protein>
<evidence type="ECO:0000256" key="1">
    <source>
        <dbReference type="RuleBase" id="RU003682"/>
    </source>
</evidence>
<gene>
    <name evidence="4" type="ORF">NP233_g10667</name>
</gene>
<evidence type="ECO:0000313" key="4">
    <source>
        <dbReference type="EMBL" id="KAJ3560701.1"/>
    </source>
</evidence>
<dbReference type="EMBL" id="JANIEX010001124">
    <property type="protein sequence ID" value="KAJ3560701.1"/>
    <property type="molecule type" value="Genomic_DNA"/>
</dbReference>
<evidence type="ECO:0000259" key="3">
    <source>
        <dbReference type="PROSITE" id="PS51471"/>
    </source>
</evidence>
<feature type="domain" description="Fe2OG dioxygenase" evidence="3">
    <location>
        <begin position="83"/>
        <end position="182"/>
    </location>
</feature>
<keyword evidence="1" id="KW-0408">Iron</keyword>
<dbReference type="PANTHER" id="PTHR33099">
    <property type="entry name" value="FE2OG DIOXYGENASE DOMAIN-CONTAINING PROTEIN"/>
    <property type="match status" value="1"/>
</dbReference>
<dbReference type="GO" id="GO:0046872">
    <property type="term" value="F:metal ion binding"/>
    <property type="evidence" value="ECO:0007669"/>
    <property type="project" value="UniProtKB-KW"/>
</dbReference>
<dbReference type="InterPro" id="IPR044862">
    <property type="entry name" value="Pro_4_hyd_alph_FE2OG_OXY"/>
</dbReference>
<evidence type="ECO:0000313" key="5">
    <source>
        <dbReference type="Proteomes" id="UP001213000"/>
    </source>
</evidence>
<reference evidence="4" key="1">
    <citation type="submission" date="2022-07" db="EMBL/GenBank/DDBJ databases">
        <title>Genome Sequence of Leucocoprinus birnbaumii.</title>
        <authorList>
            <person name="Buettner E."/>
        </authorList>
    </citation>
    <scope>NUCLEOTIDE SEQUENCE</scope>
    <source>
        <strain evidence="4">VT141</strain>
    </source>
</reference>